<dbReference type="SUPFAM" id="SSF51735">
    <property type="entry name" value="NAD(P)-binding Rossmann-fold domains"/>
    <property type="match status" value="1"/>
</dbReference>
<dbReference type="PANTHER" id="PTHR43355:SF2">
    <property type="entry name" value="FLAVIN REDUCTASE (NADPH)"/>
    <property type="match status" value="1"/>
</dbReference>
<reference evidence="2 3" key="1">
    <citation type="submission" date="2017-07" db="EMBL/GenBank/DDBJ databases">
        <authorList>
            <person name="Talla V."/>
            <person name="Backstrom N."/>
        </authorList>
    </citation>
    <scope>NUCLEOTIDE SEQUENCE [LARGE SCALE GENOMIC DNA]</scope>
</reference>
<dbReference type="InterPro" id="IPR016040">
    <property type="entry name" value="NAD(P)-bd_dom"/>
</dbReference>
<dbReference type="Gene3D" id="3.40.50.720">
    <property type="entry name" value="NAD(P)-binding Rossmann-like Domain"/>
    <property type="match status" value="1"/>
</dbReference>
<accession>A0A5E4R3P8</accession>
<dbReference type="InterPro" id="IPR036291">
    <property type="entry name" value="NAD(P)-bd_dom_sf"/>
</dbReference>
<gene>
    <name evidence="2" type="ORF">LSINAPIS_LOCUS14138</name>
</gene>
<dbReference type="EMBL" id="FZQP02006859">
    <property type="protein sequence ID" value="VVD04374.1"/>
    <property type="molecule type" value="Genomic_DNA"/>
</dbReference>
<proteinExistence type="predicted"/>
<dbReference type="GO" id="GO:0004074">
    <property type="term" value="F:biliverdin reductase [NAD(P)H] activity"/>
    <property type="evidence" value="ECO:0007669"/>
    <property type="project" value="TreeGrafter"/>
</dbReference>
<organism evidence="2 3">
    <name type="scientific">Leptidea sinapis</name>
    <dbReference type="NCBI Taxonomy" id="189913"/>
    <lineage>
        <taxon>Eukaryota</taxon>
        <taxon>Metazoa</taxon>
        <taxon>Ecdysozoa</taxon>
        <taxon>Arthropoda</taxon>
        <taxon>Hexapoda</taxon>
        <taxon>Insecta</taxon>
        <taxon>Pterygota</taxon>
        <taxon>Neoptera</taxon>
        <taxon>Endopterygota</taxon>
        <taxon>Lepidoptera</taxon>
        <taxon>Glossata</taxon>
        <taxon>Ditrysia</taxon>
        <taxon>Papilionoidea</taxon>
        <taxon>Pieridae</taxon>
        <taxon>Dismorphiinae</taxon>
        <taxon>Leptidea</taxon>
    </lineage>
</organism>
<dbReference type="Proteomes" id="UP000324832">
    <property type="component" value="Unassembled WGS sequence"/>
</dbReference>
<dbReference type="InterPro" id="IPR051606">
    <property type="entry name" value="Polyketide_Oxido-like"/>
</dbReference>
<sequence length="190" mass="20777">MKIVIFGSTGMTGLCAVEAALKKGYEVRAFVRDASKLPEDLRSKVEVVLGDVLEFDSVTNAVDGTDGVVIALGTRGCLDPTSDMSEGTKNIVDAMRAKNVNNVSACISAFLFYDEDKVPERFIPLTKDHRRMYEELKGCGLNWIGVFSPHISEKSPGRAISKHDLGKFLVDSLTEPKYYKAVIGLCNVPK</sequence>
<keyword evidence="3" id="KW-1185">Reference proteome</keyword>
<protein>
    <recommendedName>
        <fullName evidence="1">NAD(P)-binding domain-containing protein</fullName>
    </recommendedName>
</protein>
<dbReference type="GO" id="GO:0042602">
    <property type="term" value="F:riboflavin reductase (NADPH) activity"/>
    <property type="evidence" value="ECO:0007669"/>
    <property type="project" value="TreeGrafter"/>
</dbReference>
<name>A0A5E4R3P8_9NEOP</name>
<dbReference type="CDD" id="cd05244">
    <property type="entry name" value="BVR-B_like_SDR_a"/>
    <property type="match status" value="1"/>
</dbReference>
<evidence type="ECO:0000313" key="2">
    <source>
        <dbReference type="EMBL" id="VVD04374.1"/>
    </source>
</evidence>
<dbReference type="PANTHER" id="PTHR43355">
    <property type="entry name" value="FLAVIN REDUCTASE (NADPH)"/>
    <property type="match status" value="1"/>
</dbReference>
<dbReference type="AlphaFoldDB" id="A0A5E4R3P8"/>
<evidence type="ECO:0000313" key="3">
    <source>
        <dbReference type="Proteomes" id="UP000324832"/>
    </source>
</evidence>
<feature type="domain" description="NAD(P)-binding" evidence="1">
    <location>
        <begin position="7"/>
        <end position="159"/>
    </location>
</feature>
<evidence type="ECO:0000259" key="1">
    <source>
        <dbReference type="Pfam" id="PF13460"/>
    </source>
</evidence>
<dbReference type="Pfam" id="PF13460">
    <property type="entry name" value="NAD_binding_10"/>
    <property type="match status" value="1"/>
</dbReference>